<dbReference type="InterPro" id="IPR027417">
    <property type="entry name" value="P-loop_NTPase"/>
</dbReference>
<protein>
    <submittedName>
        <fullName evidence="3">AAA family ATPase</fullName>
    </submittedName>
</protein>
<evidence type="ECO:0000313" key="3">
    <source>
        <dbReference type="EMBL" id="MDT0567206.1"/>
    </source>
</evidence>
<dbReference type="Pfam" id="PF13191">
    <property type="entry name" value="AAA_16"/>
    <property type="match status" value="1"/>
</dbReference>
<evidence type="ECO:0000313" key="4">
    <source>
        <dbReference type="Proteomes" id="UP001180737"/>
    </source>
</evidence>
<name>A0ABU2YSA5_9ACTN</name>
<dbReference type="CDD" id="cd00009">
    <property type="entry name" value="AAA"/>
    <property type="match status" value="1"/>
</dbReference>
<sequence length="698" mass="76054">MSVDQRGSFAGRLTAARDRSFVGRDAEQALFLDALDDRPGSSPVQYLHGPGGIGKSALLRRFAQEARRAGRPVVEVDGRTVAPTPEAFAAAAEEAVVESGAVLLVDTFEQCQGLEGWLWEQFLPRLPIGAVVVIAGRIPPDARWVSDPGWAGLLNVVALRNLVPGEALAFLSARGVPDTLHEALLGFTGGSPLALALAAAVAVDASRHGSADTVLDWAPSADVVATLLPQLIGDPPSEAHRKALEICAHAHVTSESLLRALLGERAPELFTWLRAQPYVETTTLGLFPHDVVRESLVSDLRWRDPEGFAAFHKELHQHLFEQVRAAPTTQLLQATGALLYLYRTDGHMARFHGWQDTGQVYDGPCLPADEARVVELVGQAEGPESADLARYWLDAQPEAFRVYRSARTDGIIACSAWLRLTDERGCDVDPVVAAAWTHMRGHGPLRAGEHLAVARFTVHPEHYQRPSPPTTLTQWRAMGEIFRADHLAWHFIVMRDDGFWNDHLTHFDMWPTADAPVVGSHPYRLFGHDWRAQPVISWLAAKTDVMLTGVDGRDAGEAPRAAEVSVLSRPEFDTAVRDALRALRRPNVLADNPLARSSVVVHNGGSLRGVLERAVAALTGERGGDKRHRALVTTYVKGAPTQEAAAERLGLPFSTYRRHLTSAVDRVADLLWQHELSGTPLPDPPPAGQDGVRPTHQG</sequence>
<comment type="caution">
    <text evidence="3">The sequence shown here is derived from an EMBL/GenBank/DDBJ whole genome shotgun (WGS) entry which is preliminary data.</text>
</comment>
<accession>A0ABU2YSA5</accession>
<evidence type="ECO:0000259" key="2">
    <source>
        <dbReference type="Pfam" id="PF13191"/>
    </source>
</evidence>
<dbReference type="Proteomes" id="UP001180737">
    <property type="component" value="Unassembled WGS sequence"/>
</dbReference>
<evidence type="ECO:0000256" key="1">
    <source>
        <dbReference type="SAM" id="MobiDB-lite"/>
    </source>
</evidence>
<dbReference type="EMBL" id="JAVRFJ010000004">
    <property type="protein sequence ID" value="MDT0567206.1"/>
    <property type="molecule type" value="Genomic_DNA"/>
</dbReference>
<gene>
    <name evidence="3" type="ORF">RM704_06970</name>
</gene>
<feature type="domain" description="Orc1-like AAA ATPase" evidence="2">
    <location>
        <begin position="21"/>
        <end position="82"/>
    </location>
</feature>
<organism evidence="3 4">
    <name type="scientific">Streptomyces gottesmaniae</name>
    <dbReference type="NCBI Taxonomy" id="3075518"/>
    <lineage>
        <taxon>Bacteria</taxon>
        <taxon>Bacillati</taxon>
        <taxon>Actinomycetota</taxon>
        <taxon>Actinomycetes</taxon>
        <taxon>Kitasatosporales</taxon>
        <taxon>Streptomycetaceae</taxon>
        <taxon>Streptomyces</taxon>
    </lineage>
</organism>
<proteinExistence type="predicted"/>
<feature type="region of interest" description="Disordered" evidence="1">
    <location>
        <begin position="676"/>
        <end position="698"/>
    </location>
</feature>
<keyword evidence="4" id="KW-1185">Reference proteome</keyword>
<reference evidence="3" key="1">
    <citation type="submission" date="2024-05" db="EMBL/GenBank/DDBJ databases">
        <title>30 novel species of actinomycetes from the DSMZ collection.</title>
        <authorList>
            <person name="Nouioui I."/>
        </authorList>
    </citation>
    <scope>NUCLEOTIDE SEQUENCE</scope>
    <source>
        <strain evidence="3">DSM 3412</strain>
    </source>
</reference>
<dbReference type="InterPro" id="IPR041664">
    <property type="entry name" value="AAA_16"/>
</dbReference>
<dbReference type="RefSeq" id="WP_052146537.1">
    <property type="nucleotide sequence ID" value="NZ_JAVRFJ010000004.1"/>
</dbReference>
<dbReference type="SUPFAM" id="SSF52540">
    <property type="entry name" value="P-loop containing nucleoside triphosphate hydrolases"/>
    <property type="match status" value="1"/>
</dbReference>
<dbReference type="Gene3D" id="3.40.50.300">
    <property type="entry name" value="P-loop containing nucleotide triphosphate hydrolases"/>
    <property type="match status" value="1"/>
</dbReference>